<dbReference type="InterPro" id="IPR008030">
    <property type="entry name" value="NmrA-like"/>
</dbReference>
<gene>
    <name evidence="4" type="ORF">FNH06_01385</name>
</gene>
<dbReference type="AlphaFoldDB" id="A0A558AMK0"/>
<dbReference type="PANTHER" id="PTHR42748">
    <property type="entry name" value="NITROGEN METABOLITE REPRESSION PROTEIN NMRA FAMILY MEMBER"/>
    <property type="match status" value="1"/>
</dbReference>
<dbReference type="RefSeq" id="WP_144632400.1">
    <property type="nucleotide sequence ID" value="NZ_BNAX01000003.1"/>
</dbReference>
<dbReference type="EMBL" id="VJZA01000002">
    <property type="protein sequence ID" value="TVT25498.1"/>
    <property type="molecule type" value="Genomic_DNA"/>
</dbReference>
<dbReference type="PANTHER" id="PTHR42748:SF7">
    <property type="entry name" value="NMRA LIKE REDOX SENSOR 1-RELATED"/>
    <property type="match status" value="1"/>
</dbReference>
<feature type="domain" description="NmrA-like" evidence="3">
    <location>
        <begin position="5"/>
        <end position="230"/>
    </location>
</feature>
<evidence type="ECO:0000256" key="1">
    <source>
        <dbReference type="ARBA" id="ARBA00006328"/>
    </source>
</evidence>
<dbReference type="InterPro" id="IPR051164">
    <property type="entry name" value="NmrA-like_oxidored"/>
</dbReference>
<organism evidence="4 5">
    <name type="scientific">Amycolatopsis acidiphila</name>
    <dbReference type="NCBI Taxonomy" id="715473"/>
    <lineage>
        <taxon>Bacteria</taxon>
        <taxon>Bacillati</taxon>
        <taxon>Actinomycetota</taxon>
        <taxon>Actinomycetes</taxon>
        <taxon>Pseudonocardiales</taxon>
        <taxon>Pseudonocardiaceae</taxon>
        <taxon>Amycolatopsis</taxon>
    </lineage>
</organism>
<sequence length="286" mass="30231">MSRLAVVFGATGQQGGAVARRLLADGWRVRGVTRDPSSAKARALAGAEMVVSPSFEGVDAVFSVHPGPLAPGEDEFADGKAIADAAHEHGVGHLVHSSGQLADRLAALGLQQDKWRVEQYLATLGVSATVLRPSSFMENYFNPLFGLSDGTLRTALNPDTRQQLIALDDIAAFTALAFTDPATYRGQTIELAGDALTPPEIAAAVSAATGLPVPYEHLAIEDLRKVNPRFAAGYEVMNSLAQASADIPALRRRHPGLMTFATWLERTGAPRIKALLAPQPAAHGRA</sequence>
<dbReference type="SUPFAM" id="SSF51735">
    <property type="entry name" value="NAD(P)-binding Rossmann-fold domains"/>
    <property type="match status" value="1"/>
</dbReference>
<keyword evidence="5" id="KW-1185">Reference proteome</keyword>
<dbReference type="OrthoDB" id="319724at2"/>
<dbReference type="CDD" id="cd05251">
    <property type="entry name" value="NmrA_like_SDR_a"/>
    <property type="match status" value="1"/>
</dbReference>
<comment type="caution">
    <text evidence="4">The sequence shown here is derived from an EMBL/GenBank/DDBJ whole genome shotgun (WGS) entry which is preliminary data.</text>
</comment>
<dbReference type="Gene3D" id="3.90.25.10">
    <property type="entry name" value="UDP-galactose 4-epimerase, domain 1"/>
    <property type="match status" value="1"/>
</dbReference>
<evidence type="ECO:0000256" key="2">
    <source>
        <dbReference type="ARBA" id="ARBA00022857"/>
    </source>
</evidence>
<name>A0A558AMK0_9PSEU</name>
<dbReference type="InterPro" id="IPR036291">
    <property type="entry name" value="NAD(P)-bd_dom_sf"/>
</dbReference>
<dbReference type="Gene3D" id="3.40.50.720">
    <property type="entry name" value="NAD(P)-binding Rossmann-like Domain"/>
    <property type="match status" value="1"/>
</dbReference>
<keyword evidence="2" id="KW-0521">NADP</keyword>
<evidence type="ECO:0000313" key="4">
    <source>
        <dbReference type="EMBL" id="TVT25498.1"/>
    </source>
</evidence>
<comment type="similarity">
    <text evidence="1">Belongs to the NmrA-type oxidoreductase family.</text>
</comment>
<evidence type="ECO:0000259" key="3">
    <source>
        <dbReference type="Pfam" id="PF05368"/>
    </source>
</evidence>
<protein>
    <submittedName>
        <fullName evidence="4">NmrA/HSCARG family protein</fullName>
    </submittedName>
</protein>
<dbReference type="Pfam" id="PF05368">
    <property type="entry name" value="NmrA"/>
    <property type="match status" value="1"/>
</dbReference>
<dbReference type="Proteomes" id="UP000318578">
    <property type="component" value="Unassembled WGS sequence"/>
</dbReference>
<proteinExistence type="inferred from homology"/>
<evidence type="ECO:0000313" key="5">
    <source>
        <dbReference type="Proteomes" id="UP000318578"/>
    </source>
</evidence>
<accession>A0A558AMK0</accession>
<reference evidence="4 5" key="1">
    <citation type="submission" date="2019-07" db="EMBL/GenBank/DDBJ databases">
        <title>New species of Amycolatopsis and Streptomyces.</title>
        <authorList>
            <person name="Duangmal K."/>
            <person name="Teo W.F.A."/>
            <person name="Lipun K."/>
        </authorList>
    </citation>
    <scope>NUCLEOTIDE SEQUENCE [LARGE SCALE GENOMIC DNA]</scope>
    <source>
        <strain evidence="4 5">JCM 30562</strain>
    </source>
</reference>